<dbReference type="AlphaFoldDB" id="A0A1S1HU92"/>
<dbReference type="PANTHER" id="PTHR30346:SF17">
    <property type="entry name" value="LYSR FAMILY TRANSCRIPTIONAL REGULATOR"/>
    <property type="match status" value="1"/>
</dbReference>
<dbReference type="EMBL" id="LVIE01000168">
    <property type="protein sequence ID" value="OHT23910.1"/>
    <property type="molecule type" value="Genomic_DNA"/>
</dbReference>
<sequence>MAIELRHLRYFIAVAEELHFGRAAERLHISQPPLSQQIQALEEQINAKLLERNNRNVSLTPAGSMFLKEAYQILSQVDAAATKAARMEKGELGELSIGFTSTTPFMNKVTTSLRQYRESFPEVAIHMHQMNTKQQLAPLLTGRIDIGIMRNTALPEHLDYQLLFKEPFMVAVYEGHPLLKYEKTGIDIHLLADYPLVFFEREVGTALYDEIHHLLTSAGITPKISQEAGEAMTILGLISAGMGISIITESFTRMKIDGVRYIKFSNIEAASEVWLVYNTRRALPAAAKKLTDLLIKNIVG</sequence>
<dbReference type="Proteomes" id="UP000179588">
    <property type="component" value="Unassembled WGS sequence"/>
</dbReference>
<dbReference type="CDD" id="cd08414">
    <property type="entry name" value="PBP2_LTTR_aromatics_like"/>
    <property type="match status" value="1"/>
</dbReference>
<dbReference type="Pfam" id="PF03466">
    <property type="entry name" value="LysR_substrate"/>
    <property type="match status" value="1"/>
</dbReference>
<keyword evidence="8" id="KW-1185">Reference proteome</keyword>
<dbReference type="FunFam" id="1.10.10.10:FF:000001">
    <property type="entry name" value="LysR family transcriptional regulator"/>
    <property type="match status" value="1"/>
</dbReference>
<evidence type="ECO:0000256" key="1">
    <source>
        <dbReference type="ARBA" id="ARBA00009437"/>
    </source>
</evidence>
<dbReference type="InterPro" id="IPR036390">
    <property type="entry name" value="WH_DNA-bd_sf"/>
</dbReference>
<dbReference type="OrthoDB" id="5289754at2"/>
<dbReference type="GO" id="GO:0003700">
    <property type="term" value="F:DNA-binding transcription factor activity"/>
    <property type="evidence" value="ECO:0007669"/>
    <property type="project" value="InterPro"/>
</dbReference>
<dbReference type="InterPro" id="IPR036388">
    <property type="entry name" value="WH-like_DNA-bd_sf"/>
</dbReference>
<evidence type="ECO:0000313" key="7">
    <source>
        <dbReference type="EMBL" id="OHT23910.1"/>
    </source>
</evidence>
<dbReference type="PANTHER" id="PTHR30346">
    <property type="entry name" value="TRANSCRIPTIONAL DUAL REGULATOR HCAR-RELATED"/>
    <property type="match status" value="1"/>
</dbReference>
<name>A0A1S1HU92_PROST</name>
<protein>
    <submittedName>
        <fullName evidence="7">LysR family transcriptional regulator</fullName>
    </submittedName>
</protein>
<dbReference type="InterPro" id="IPR005119">
    <property type="entry name" value="LysR_subst-bd"/>
</dbReference>
<evidence type="ECO:0000313" key="8">
    <source>
        <dbReference type="Proteomes" id="UP000179588"/>
    </source>
</evidence>
<dbReference type="SUPFAM" id="SSF46785">
    <property type="entry name" value="Winged helix' DNA-binding domain"/>
    <property type="match status" value="1"/>
</dbReference>
<comment type="caution">
    <text evidence="7">The sequence shown here is derived from an EMBL/GenBank/DDBJ whole genome shotgun (WGS) entry which is preliminary data.</text>
</comment>
<dbReference type="PROSITE" id="PS50931">
    <property type="entry name" value="HTH_LYSR"/>
    <property type="match status" value="1"/>
</dbReference>
<keyword evidence="2" id="KW-0805">Transcription regulation</keyword>
<evidence type="ECO:0000256" key="2">
    <source>
        <dbReference type="ARBA" id="ARBA00023015"/>
    </source>
</evidence>
<dbReference type="Gene3D" id="3.40.190.10">
    <property type="entry name" value="Periplasmic binding protein-like II"/>
    <property type="match status" value="2"/>
</dbReference>
<dbReference type="Gene3D" id="1.10.10.10">
    <property type="entry name" value="Winged helix-like DNA-binding domain superfamily/Winged helix DNA-binding domain"/>
    <property type="match status" value="1"/>
</dbReference>
<dbReference type="GO" id="GO:0003677">
    <property type="term" value="F:DNA binding"/>
    <property type="evidence" value="ECO:0007669"/>
    <property type="project" value="UniProtKB-KW"/>
</dbReference>
<keyword evidence="3" id="KW-0238">DNA-binding</keyword>
<evidence type="ECO:0000256" key="3">
    <source>
        <dbReference type="ARBA" id="ARBA00023125"/>
    </source>
</evidence>
<reference evidence="7 8" key="1">
    <citation type="submission" date="2016-03" db="EMBL/GenBank/DDBJ databases">
        <title>Genome sequence of Providencia stuartii strain, isolated from the salivary glands of larval Lucilia sericata.</title>
        <authorList>
            <person name="Yuan Y."/>
            <person name="Zhang Y."/>
            <person name="Fu S."/>
            <person name="Crippen T.L."/>
            <person name="Visi D."/>
            <person name="Benbow M.E."/>
            <person name="Allen M."/>
            <person name="Tomberlin J.K."/>
            <person name="Sze S.-H."/>
            <person name="Tarone A.M."/>
        </authorList>
    </citation>
    <scope>NUCLEOTIDE SEQUENCE [LARGE SCALE GENOMIC DNA]</scope>
    <source>
        <strain evidence="7 8">Crippen</strain>
    </source>
</reference>
<feature type="domain" description="HTH lysR-type" evidence="5">
    <location>
        <begin position="3"/>
        <end position="60"/>
    </location>
</feature>
<accession>A0A1S1HU92</accession>
<dbReference type="Pfam" id="PF00126">
    <property type="entry name" value="HTH_1"/>
    <property type="match status" value="1"/>
</dbReference>
<evidence type="ECO:0000259" key="5">
    <source>
        <dbReference type="PROSITE" id="PS50931"/>
    </source>
</evidence>
<dbReference type="EMBL" id="ABMABF030000001">
    <property type="protein sequence ID" value="EMJ5132596.1"/>
    <property type="molecule type" value="Genomic_DNA"/>
</dbReference>
<organism evidence="7 8">
    <name type="scientific">Providencia stuartii</name>
    <dbReference type="NCBI Taxonomy" id="588"/>
    <lineage>
        <taxon>Bacteria</taxon>
        <taxon>Pseudomonadati</taxon>
        <taxon>Pseudomonadota</taxon>
        <taxon>Gammaproteobacteria</taxon>
        <taxon>Enterobacterales</taxon>
        <taxon>Morganellaceae</taxon>
        <taxon>Providencia</taxon>
    </lineage>
</organism>
<dbReference type="GO" id="GO:0032993">
    <property type="term" value="C:protein-DNA complex"/>
    <property type="evidence" value="ECO:0007669"/>
    <property type="project" value="TreeGrafter"/>
</dbReference>
<keyword evidence="4" id="KW-0804">Transcription</keyword>
<dbReference type="GeneID" id="92279060"/>
<dbReference type="RefSeq" id="WP_070928062.1">
    <property type="nucleotide sequence ID" value="NZ_CANMXG010000001.1"/>
</dbReference>
<proteinExistence type="inferred from homology"/>
<comment type="similarity">
    <text evidence="1">Belongs to the LysR transcriptional regulatory family.</text>
</comment>
<gene>
    <name evidence="7" type="ORF">A3Q29_04330</name>
    <name evidence="6" type="ORF">RG298_000263</name>
</gene>
<evidence type="ECO:0000313" key="6">
    <source>
        <dbReference type="EMBL" id="EMJ5132596.1"/>
    </source>
</evidence>
<dbReference type="SUPFAM" id="SSF53850">
    <property type="entry name" value="Periplasmic binding protein-like II"/>
    <property type="match status" value="1"/>
</dbReference>
<dbReference type="PRINTS" id="PR00039">
    <property type="entry name" value="HTHLYSR"/>
</dbReference>
<dbReference type="InterPro" id="IPR000847">
    <property type="entry name" value="LysR_HTH_N"/>
</dbReference>
<evidence type="ECO:0000256" key="4">
    <source>
        <dbReference type="ARBA" id="ARBA00023163"/>
    </source>
</evidence>
<reference evidence="6" key="2">
    <citation type="submission" date="2024-02" db="EMBL/GenBank/DDBJ databases">
        <authorList>
            <consortium name="Clinical and Environmental Microbiology Branch: Whole genome sequencing antimicrobial resistance pathogens in the healthcare setting"/>
        </authorList>
    </citation>
    <scope>NUCLEOTIDE SEQUENCE</scope>
    <source>
        <strain evidence="6">2021GO-0154</strain>
    </source>
</reference>